<feature type="region of interest" description="Disordered" evidence="1">
    <location>
        <begin position="61"/>
        <end position="83"/>
    </location>
</feature>
<evidence type="ECO:0000256" key="1">
    <source>
        <dbReference type="SAM" id="MobiDB-lite"/>
    </source>
</evidence>
<feature type="compositionally biased region" description="Polar residues" evidence="1">
    <location>
        <begin position="528"/>
        <end position="538"/>
    </location>
</feature>
<feature type="region of interest" description="Disordered" evidence="1">
    <location>
        <begin position="580"/>
        <end position="604"/>
    </location>
</feature>
<feature type="region of interest" description="Disordered" evidence="1">
    <location>
        <begin position="454"/>
        <end position="545"/>
    </location>
</feature>
<dbReference type="Proteomes" id="UP000624404">
    <property type="component" value="Unassembled WGS sequence"/>
</dbReference>
<dbReference type="OrthoDB" id="4757558at2759"/>
<name>A0A8H2VT54_9HELO</name>
<feature type="region of interest" description="Disordered" evidence="1">
    <location>
        <begin position="1"/>
        <end position="20"/>
    </location>
</feature>
<organism evidence="2 3">
    <name type="scientific">Sclerotinia trifoliorum</name>
    <dbReference type="NCBI Taxonomy" id="28548"/>
    <lineage>
        <taxon>Eukaryota</taxon>
        <taxon>Fungi</taxon>
        <taxon>Dikarya</taxon>
        <taxon>Ascomycota</taxon>
        <taxon>Pezizomycotina</taxon>
        <taxon>Leotiomycetes</taxon>
        <taxon>Helotiales</taxon>
        <taxon>Sclerotiniaceae</taxon>
        <taxon>Sclerotinia</taxon>
    </lineage>
</organism>
<reference evidence="2" key="1">
    <citation type="submission" date="2020-10" db="EMBL/GenBank/DDBJ databases">
        <authorList>
            <person name="Kusch S."/>
        </authorList>
    </citation>
    <scope>NUCLEOTIDE SEQUENCE</scope>
    <source>
        <strain evidence="2">SwB9</strain>
    </source>
</reference>
<proteinExistence type="predicted"/>
<evidence type="ECO:0000313" key="3">
    <source>
        <dbReference type="Proteomes" id="UP000624404"/>
    </source>
</evidence>
<protein>
    <submittedName>
        <fullName evidence="2">5d7f52e7-9cbb-4eb8-83ce-0f0c76ae5f78</fullName>
    </submittedName>
</protein>
<feature type="compositionally biased region" description="Polar residues" evidence="1">
    <location>
        <begin position="474"/>
        <end position="499"/>
    </location>
</feature>
<evidence type="ECO:0000313" key="2">
    <source>
        <dbReference type="EMBL" id="CAD6444402.1"/>
    </source>
</evidence>
<dbReference type="EMBL" id="CAJHIA010000012">
    <property type="protein sequence ID" value="CAD6444402.1"/>
    <property type="molecule type" value="Genomic_DNA"/>
</dbReference>
<gene>
    <name evidence="2" type="ORF">SCLTRI_LOCUS4194</name>
</gene>
<accession>A0A8H2VT54</accession>
<feature type="compositionally biased region" description="Basic residues" evidence="1">
    <location>
        <begin position="502"/>
        <end position="519"/>
    </location>
</feature>
<comment type="caution">
    <text evidence="2">The sequence shown here is derived from an EMBL/GenBank/DDBJ whole genome shotgun (WGS) entry which is preliminary data.</text>
</comment>
<keyword evidence="3" id="KW-1185">Reference proteome</keyword>
<sequence length="1368" mass="152030">MMCTHLSTPEEPGIEFPKTNNLPKNLIVPRNELVNSNSKDFPNPTSTPLTAKNLEILSNSTDSSTLKHRSKSPKASTDHSGSVEEIVKQVEDQDGQELSSIDNTTTAAKIASIFHLAKTPGTFQLINLRNIDNIELVGDLVGRLIHFDPSDRILQKYQNFGPPPVAGKNGLLSLLTSQDKMAEVMITSGSHKCFYWGWNPAIFSRAIRLGVRAPPPVPYQISAQSGNWYKPSNSETRDRVAWEILNETIFTKSGIKPNSYELRALADDFYSGREVKDAAYYAHLTERDTLADGKGSASSSFHITSIDMDTYGHNLNRNLYGGRKNSDKLDDLKAKEILNLFLVEVIKFNEIEDALVRVEKDKHLEKSSFTVATVHGTEVRRSREYDNFIDKLNTMEKNNEEAGKAAERIAFQDFVHNMDIHGLDSIMGSQTWSITHIRTIPTLDGPVKESTHIENITSNEGLREPTDETVVPGTITSDNGPRSISSPSIPEDLVTSNETAPKKKKKKKKTKGKGNAKKVARQEEDLESTASETTQPTAKITEKSSHSIAHDHLNYHFDDSTNPVVDDNISWEVVKPRPIKKRPRAAHQSRPVDYPKPYKHDNPVAVKARPNQNIEKRKEGMSTKASGQIATTITEPGQKLEIKSFEHFPAISPPLKNNAQQKFATTRVEQTTMMEQRAMPKTGPEVWAKLEPTVVAEQLAVSKTDLPADIGANVDPNLTNPAAQNAAVVLLPIPSTEHAFISMEVDAEDTSDATNSRENIDLSWTLADEITVKKVINESAKDTDLLSTVSTKYKAKDIATRLLENSPPQRGMTLKYDAPIYLGDFLDAPSRRRQYRSSSAAPKMLAVFTTISDDELNGDDELKPPKSGSVPFIERRTSVTEISLDKIPVDKMFVASMKSEALLVGNAIAARHLSPAESTSMDSAVDNTIQLDALSAIDSISKDNTVFKIPIVRTKQVSDVASLDTIVSNVLQVSDSCSLEVGTVNEASQPPKEATLTSISKPSSIISSTMTIHGPQPRGFHPSFMGLNSPNLNFAVSTSVGNQTYTQKTSVDSFDLAENILLEFSNGWSRQKLSTSSILHVGPYRHLEPSLAQIPFDCTYCTRNYYATTDSPMVLCNGCGPNSGVTYCSVACLLAGSLAHAEVCQECVDNSETPTVNYPTAYQIYYDGTLNILPSMAATFKRSPYAYRQKVFAMYCRNGPFPQLLTAWARRNNLLHTLEGQDASEATKKAGSYFIFKSALTSNGSNASRTNPDSTVICTIKFRPSDHMMQAVDRCLQACFTTNHEYVRDIKEFLFRLIKDLLSDDDSFDCFPHTEDRTTVFYEFQHQFSLEFEFHADMQRNRMEKFDFQLEWPEIEHLLCQFETGEFI</sequence>